<evidence type="ECO:0000259" key="1">
    <source>
        <dbReference type="Pfam" id="PF00326"/>
    </source>
</evidence>
<dbReference type="Pfam" id="PF00326">
    <property type="entry name" value="Peptidase_S9"/>
    <property type="match status" value="1"/>
</dbReference>
<organism evidence="2 3">
    <name type="scientific">Paenibacillus albiflavus</name>
    <dbReference type="NCBI Taxonomy" id="2545760"/>
    <lineage>
        <taxon>Bacteria</taxon>
        <taxon>Bacillati</taxon>
        <taxon>Bacillota</taxon>
        <taxon>Bacilli</taxon>
        <taxon>Bacillales</taxon>
        <taxon>Paenibacillaceae</taxon>
        <taxon>Paenibacillus</taxon>
    </lineage>
</organism>
<name>A0A4R4ELX2_9BACL</name>
<evidence type="ECO:0000313" key="3">
    <source>
        <dbReference type="Proteomes" id="UP000295418"/>
    </source>
</evidence>
<dbReference type="SUPFAM" id="SSF53474">
    <property type="entry name" value="alpha/beta-Hydrolases"/>
    <property type="match status" value="1"/>
</dbReference>
<sequence>MTRIIIEDSSVNDIPILSIYQSNLNKYPLIFFLHGYGSDREQAIDFGYMLAKKGFYYVSMDCKEHGKRKTNKEINRFTNVFPPDTGLDTYVHMHEIIEQSAVDIQNLIEYFKNRDEIDSNKIGISGFSMGGYASFYIAANNPDIKVSVPIGGKPAFTKAWKDTITSTGTYEQWSEQIRDAEREIDKRTEYFQMIDPYEKLSSFSPKPLLIINGDQDTDSLYIYSLELYKKLLPLYSEQPENLQINMPFVNHQFNYNMKLKACNWFEKHLGNN</sequence>
<dbReference type="GO" id="GO:0008236">
    <property type="term" value="F:serine-type peptidase activity"/>
    <property type="evidence" value="ECO:0007669"/>
    <property type="project" value="InterPro"/>
</dbReference>
<dbReference type="AlphaFoldDB" id="A0A4R4ELX2"/>
<comment type="caution">
    <text evidence="2">The sequence shown here is derived from an EMBL/GenBank/DDBJ whole genome shotgun (WGS) entry which is preliminary data.</text>
</comment>
<keyword evidence="3" id="KW-1185">Reference proteome</keyword>
<gene>
    <name evidence="2" type="ORF">E0485_01800</name>
</gene>
<dbReference type="InterPro" id="IPR001375">
    <property type="entry name" value="Peptidase_S9_cat"/>
</dbReference>
<dbReference type="InterPro" id="IPR029058">
    <property type="entry name" value="AB_hydrolase_fold"/>
</dbReference>
<dbReference type="RefSeq" id="WP_132415936.1">
    <property type="nucleotide sequence ID" value="NZ_SKFG01000001.1"/>
</dbReference>
<reference evidence="2 3" key="1">
    <citation type="submission" date="2019-03" db="EMBL/GenBank/DDBJ databases">
        <authorList>
            <person name="Kim M.K.M."/>
        </authorList>
    </citation>
    <scope>NUCLEOTIDE SEQUENCE [LARGE SCALE GENOMIC DNA]</scope>
    <source>
        <strain evidence="2 3">18JY21-1</strain>
    </source>
</reference>
<feature type="domain" description="Peptidase S9 prolyl oligopeptidase catalytic" evidence="1">
    <location>
        <begin position="100"/>
        <end position="270"/>
    </location>
</feature>
<evidence type="ECO:0000313" key="2">
    <source>
        <dbReference type="EMBL" id="TCZ81039.1"/>
    </source>
</evidence>
<accession>A0A4R4ELX2</accession>
<dbReference type="Gene3D" id="3.40.50.1820">
    <property type="entry name" value="alpha/beta hydrolase"/>
    <property type="match status" value="1"/>
</dbReference>
<protein>
    <recommendedName>
        <fullName evidence="1">Peptidase S9 prolyl oligopeptidase catalytic domain-containing protein</fullName>
    </recommendedName>
</protein>
<dbReference type="GO" id="GO:0006508">
    <property type="term" value="P:proteolysis"/>
    <property type="evidence" value="ECO:0007669"/>
    <property type="project" value="InterPro"/>
</dbReference>
<dbReference type="Proteomes" id="UP000295418">
    <property type="component" value="Unassembled WGS sequence"/>
</dbReference>
<dbReference type="PANTHER" id="PTHR47381:SF3">
    <property type="entry name" value="ALPHA_BETA-HYDROLASES SUPERFAMILY PROTEIN"/>
    <property type="match status" value="1"/>
</dbReference>
<dbReference type="EMBL" id="SKFG01000001">
    <property type="protein sequence ID" value="TCZ81039.1"/>
    <property type="molecule type" value="Genomic_DNA"/>
</dbReference>
<dbReference type="PANTHER" id="PTHR47381">
    <property type="entry name" value="ALPHA/BETA-HYDROLASES SUPERFAMILY PROTEIN"/>
    <property type="match status" value="1"/>
</dbReference>
<dbReference type="OrthoDB" id="9764953at2"/>
<proteinExistence type="predicted"/>